<evidence type="ECO:0000313" key="1">
    <source>
        <dbReference type="EMBL" id="CAD7627510.1"/>
    </source>
</evidence>
<dbReference type="AlphaFoldDB" id="A0A7R9KT37"/>
<proteinExistence type="predicted"/>
<sequence length="74" mass="8208">MILTKYLATNEKQQKTIKNTNCGDVLGRFGATTDHRIPDWVSGGHVFGRIAADIATQDQNCDHQTRGSGDQKYN</sequence>
<organism evidence="1">
    <name type="scientific">Medioppia subpectinata</name>
    <dbReference type="NCBI Taxonomy" id="1979941"/>
    <lineage>
        <taxon>Eukaryota</taxon>
        <taxon>Metazoa</taxon>
        <taxon>Ecdysozoa</taxon>
        <taxon>Arthropoda</taxon>
        <taxon>Chelicerata</taxon>
        <taxon>Arachnida</taxon>
        <taxon>Acari</taxon>
        <taxon>Acariformes</taxon>
        <taxon>Sarcoptiformes</taxon>
        <taxon>Oribatida</taxon>
        <taxon>Brachypylina</taxon>
        <taxon>Oppioidea</taxon>
        <taxon>Oppiidae</taxon>
        <taxon>Medioppia</taxon>
    </lineage>
</organism>
<dbReference type="Proteomes" id="UP000759131">
    <property type="component" value="Unassembled WGS sequence"/>
</dbReference>
<accession>A0A7R9KT37</accession>
<reference evidence="1" key="1">
    <citation type="submission" date="2020-11" db="EMBL/GenBank/DDBJ databases">
        <authorList>
            <person name="Tran Van P."/>
        </authorList>
    </citation>
    <scope>NUCLEOTIDE SEQUENCE</scope>
</reference>
<protein>
    <submittedName>
        <fullName evidence="1">Uncharacterized protein</fullName>
    </submittedName>
</protein>
<dbReference type="EMBL" id="CAJPIZ010004788">
    <property type="protein sequence ID" value="CAG2107940.1"/>
    <property type="molecule type" value="Genomic_DNA"/>
</dbReference>
<gene>
    <name evidence="1" type="ORF">OSB1V03_LOCUS7936</name>
</gene>
<evidence type="ECO:0000313" key="2">
    <source>
        <dbReference type="Proteomes" id="UP000759131"/>
    </source>
</evidence>
<dbReference type="EMBL" id="OC859363">
    <property type="protein sequence ID" value="CAD7627510.1"/>
    <property type="molecule type" value="Genomic_DNA"/>
</dbReference>
<name>A0A7R9KT37_9ACAR</name>
<keyword evidence="2" id="KW-1185">Reference proteome</keyword>